<dbReference type="Gene3D" id="3.40.50.1820">
    <property type="entry name" value="alpha/beta hydrolase"/>
    <property type="match status" value="1"/>
</dbReference>
<proteinExistence type="predicted"/>
<dbReference type="SUPFAM" id="SSF53474">
    <property type="entry name" value="alpha/beta-Hydrolases"/>
    <property type="match status" value="1"/>
</dbReference>
<dbReference type="InterPro" id="IPR000073">
    <property type="entry name" value="AB_hydrolase_1"/>
</dbReference>
<dbReference type="PRINTS" id="PR00412">
    <property type="entry name" value="EPOXHYDRLASE"/>
</dbReference>
<dbReference type="GeneID" id="94690345"/>
<accession>A0A1H3LBB9</accession>
<evidence type="ECO:0000259" key="2">
    <source>
        <dbReference type="Pfam" id="PF00561"/>
    </source>
</evidence>
<dbReference type="GO" id="GO:0016787">
    <property type="term" value="F:hydrolase activity"/>
    <property type="evidence" value="ECO:0007669"/>
    <property type="project" value="UniProtKB-KW"/>
</dbReference>
<dbReference type="PRINTS" id="PR00111">
    <property type="entry name" value="ABHYDROLASE"/>
</dbReference>
<dbReference type="InterPro" id="IPR029058">
    <property type="entry name" value="AB_hydrolase_fold"/>
</dbReference>
<dbReference type="PANTHER" id="PTHR43329">
    <property type="entry name" value="EPOXIDE HYDROLASE"/>
    <property type="match status" value="1"/>
</dbReference>
<name>A0A1H3LBB9_9BURK</name>
<reference evidence="3 4" key="1">
    <citation type="submission" date="2016-10" db="EMBL/GenBank/DDBJ databases">
        <authorList>
            <person name="de Groot N.N."/>
        </authorList>
    </citation>
    <scope>NUCLEOTIDE SEQUENCE [LARGE SCALE GENOMIC DNA]</scope>
    <source>
        <strain evidence="3 4">LMG 24775</strain>
    </source>
</reference>
<dbReference type="EMBL" id="FNPE01000006">
    <property type="protein sequence ID" value="SDY61610.1"/>
    <property type="molecule type" value="Genomic_DNA"/>
</dbReference>
<keyword evidence="1" id="KW-0378">Hydrolase</keyword>
<evidence type="ECO:0000256" key="1">
    <source>
        <dbReference type="ARBA" id="ARBA00022801"/>
    </source>
</evidence>
<dbReference type="InterPro" id="IPR000639">
    <property type="entry name" value="Epox_hydrolase-like"/>
</dbReference>
<organism evidence="3 4">
    <name type="scientific">Delftia lacustris</name>
    <dbReference type="NCBI Taxonomy" id="558537"/>
    <lineage>
        <taxon>Bacteria</taxon>
        <taxon>Pseudomonadati</taxon>
        <taxon>Pseudomonadota</taxon>
        <taxon>Betaproteobacteria</taxon>
        <taxon>Burkholderiales</taxon>
        <taxon>Comamonadaceae</taxon>
        <taxon>Delftia</taxon>
    </lineage>
</organism>
<feature type="domain" description="AB hydrolase-1" evidence="2">
    <location>
        <begin position="26"/>
        <end position="286"/>
    </location>
</feature>
<gene>
    <name evidence="3" type="ORF">SAMN05421547_106124</name>
</gene>
<evidence type="ECO:0000313" key="4">
    <source>
        <dbReference type="Proteomes" id="UP000183417"/>
    </source>
</evidence>
<protein>
    <submittedName>
        <fullName evidence="3">Pimeloyl-ACP methyl ester carboxylesterase</fullName>
    </submittedName>
</protein>
<dbReference type="Proteomes" id="UP000183417">
    <property type="component" value="Unassembled WGS sequence"/>
</dbReference>
<sequence>MVNTCIRELPHGIHLHCRVSGEPGQPLLLFLHGFPEGSFIWEGMLEQFGTQWRCVAPDLRGFGRSSQPAGVEQYKAKHLLQDLAALIAIESPGAPAACVIAHDWGGALAWGLANRHPGLMQRLMILNAPHPGAFLRELLHNPVQQAASQYMHFLRRPDAPTLLAENDWQRMLGFFRTPQGELPGWLTPQLQQRYREHWDLGVQGSCHYYGASPLVPPRPEDPDSADALRNLRLPPEMLDIGVPTHVLWGDSDPALQPALVEGLEPWVPRLTVQHLAGTSHWVVHEQPDAVRQALEQFLSRPLQ</sequence>
<dbReference type="AlphaFoldDB" id="A0A1H3LBB9"/>
<dbReference type="RefSeq" id="WP_074921495.1">
    <property type="nucleotide sequence ID" value="NZ_CP141274.1"/>
</dbReference>
<dbReference type="Pfam" id="PF00561">
    <property type="entry name" value="Abhydrolase_1"/>
    <property type="match status" value="1"/>
</dbReference>
<evidence type="ECO:0000313" key="3">
    <source>
        <dbReference type="EMBL" id="SDY61610.1"/>
    </source>
</evidence>